<dbReference type="AlphaFoldDB" id="A0A7J6I3C9"/>
<dbReference type="PANTHER" id="PTHR15048">
    <property type="entry name" value="STARCH-BINDING DOMAIN-CONTAINING PROTEIN 1"/>
    <property type="match status" value="1"/>
</dbReference>
<feature type="domain" description="CBM20" evidence="1">
    <location>
        <begin position="83"/>
        <end position="185"/>
    </location>
</feature>
<dbReference type="Proteomes" id="UP000583929">
    <property type="component" value="Unassembled WGS sequence"/>
</dbReference>
<dbReference type="SUPFAM" id="SSF49452">
    <property type="entry name" value="Starch-binding domain-like"/>
    <property type="match status" value="1"/>
</dbReference>
<dbReference type="InterPro" id="IPR013784">
    <property type="entry name" value="Carb-bd-like_fold"/>
</dbReference>
<sequence length="449" mass="50873">MKTLTNPSCRVSFDSYCRERGSSSSCSSLIETCFLRPWVKVSGFGFLNFNNVKLTNTFIDPVSCISPKNQVDLEAENVQAKGRYQSKTARVIFKLQKECMFGEHFFIVGDDPIFGLWDPESAIPLNWSDGHAWIVELDIPIGKSIHFKFILKDSNGEVLWQPGPDRVFQTWETKNAIMVYEDWENTELQIVAEEDEVSIQNADEILTHPQEELVSDVYNEPTITNNDVTTQEKPLVEPREEQIVLNNIPSPEEKPIQAIVEDSTSYTDNDSLEKKFAAISNNNVVIGEEVLGNNGRVTTSKNMESTNIDNILVNYEGEPVLVPGLTQTPPEPTEEVSQDEVENTLSVDKPVEAAFEAKDHNFPELDEEKELHKHSYPFETGTPSSKMTDEEEEVKTLENQLRQKPVITELEEEYGSDVEDVNVLNNDLQWGRKTLEKFLTNFGIVSDVI</sequence>
<dbReference type="EMBL" id="JAATIQ010000012">
    <property type="protein sequence ID" value="KAF4401508.1"/>
    <property type="molecule type" value="Genomic_DNA"/>
</dbReference>
<dbReference type="Pfam" id="PF00686">
    <property type="entry name" value="CBM_20"/>
    <property type="match status" value="1"/>
</dbReference>
<dbReference type="InterPro" id="IPR013783">
    <property type="entry name" value="Ig-like_fold"/>
</dbReference>
<dbReference type="CDD" id="cd05467">
    <property type="entry name" value="CBM20"/>
    <property type="match status" value="1"/>
</dbReference>
<dbReference type="GO" id="GO:2001070">
    <property type="term" value="F:starch binding"/>
    <property type="evidence" value="ECO:0007669"/>
    <property type="project" value="InterPro"/>
</dbReference>
<dbReference type="SMART" id="SM01065">
    <property type="entry name" value="CBM_2"/>
    <property type="match status" value="1"/>
</dbReference>
<dbReference type="InterPro" id="IPR002044">
    <property type="entry name" value="CBM20"/>
</dbReference>
<accession>A0A7J6I3C9</accession>
<comment type="caution">
    <text evidence="2">The sequence shown here is derived from an EMBL/GenBank/DDBJ whole genome shotgun (WGS) entry which is preliminary data.</text>
</comment>
<reference evidence="2 3" key="1">
    <citation type="journal article" date="2020" name="bioRxiv">
        <title>Sequence and annotation of 42 cannabis genomes reveals extensive copy number variation in cannabinoid synthesis and pathogen resistance genes.</title>
        <authorList>
            <person name="Mckernan K.J."/>
            <person name="Helbert Y."/>
            <person name="Kane L.T."/>
            <person name="Ebling H."/>
            <person name="Zhang L."/>
            <person name="Liu B."/>
            <person name="Eaton Z."/>
            <person name="Mclaughlin S."/>
            <person name="Kingan S."/>
            <person name="Baybayan P."/>
            <person name="Concepcion G."/>
            <person name="Jordan M."/>
            <person name="Riva A."/>
            <person name="Barbazuk W."/>
            <person name="Harkins T."/>
        </authorList>
    </citation>
    <scope>NUCLEOTIDE SEQUENCE [LARGE SCALE GENOMIC DNA]</scope>
    <source>
        <strain evidence="3">cv. Jamaican Lion 4</strain>
        <tissue evidence="2">Leaf</tissue>
    </source>
</reference>
<protein>
    <recommendedName>
        <fullName evidence="1">CBM20 domain-containing protein</fullName>
    </recommendedName>
</protein>
<evidence type="ECO:0000313" key="3">
    <source>
        <dbReference type="Proteomes" id="UP000583929"/>
    </source>
</evidence>
<name>A0A7J6I3C9_CANSA</name>
<dbReference type="GO" id="GO:0016020">
    <property type="term" value="C:membrane"/>
    <property type="evidence" value="ECO:0007669"/>
    <property type="project" value="TreeGrafter"/>
</dbReference>
<proteinExistence type="predicted"/>
<organism evidence="2 3">
    <name type="scientific">Cannabis sativa</name>
    <name type="common">Hemp</name>
    <name type="synonym">Marijuana</name>
    <dbReference type="NCBI Taxonomy" id="3483"/>
    <lineage>
        <taxon>Eukaryota</taxon>
        <taxon>Viridiplantae</taxon>
        <taxon>Streptophyta</taxon>
        <taxon>Embryophyta</taxon>
        <taxon>Tracheophyta</taxon>
        <taxon>Spermatophyta</taxon>
        <taxon>Magnoliopsida</taxon>
        <taxon>eudicotyledons</taxon>
        <taxon>Gunneridae</taxon>
        <taxon>Pentapetalae</taxon>
        <taxon>rosids</taxon>
        <taxon>fabids</taxon>
        <taxon>Rosales</taxon>
        <taxon>Cannabaceae</taxon>
        <taxon>Cannabis</taxon>
    </lineage>
</organism>
<dbReference type="Gene3D" id="2.60.40.10">
    <property type="entry name" value="Immunoglobulins"/>
    <property type="match status" value="1"/>
</dbReference>
<dbReference type="PANTHER" id="PTHR15048:SF0">
    <property type="entry name" value="STARCH-BINDING DOMAIN-CONTAINING PROTEIN 1"/>
    <property type="match status" value="1"/>
</dbReference>
<evidence type="ECO:0000313" key="2">
    <source>
        <dbReference type="EMBL" id="KAF4401508.1"/>
    </source>
</evidence>
<gene>
    <name evidence="2" type="ORF">G4B88_001702</name>
</gene>
<keyword evidence="3" id="KW-1185">Reference proteome</keyword>
<evidence type="ECO:0000259" key="1">
    <source>
        <dbReference type="PROSITE" id="PS51166"/>
    </source>
</evidence>
<dbReference type="PROSITE" id="PS51166">
    <property type="entry name" value="CBM20"/>
    <property type="match status" value="1"/>
</dbReference>